<dbReference type="AlphaFoldDB" id="A0A7W2EGC1"/>
<reference evidence="4 5" key="1">
    <citation type="submission" date="2020-07" db="EMBL/GenBank/DDBJ databases">
        <title>Novel species isolated from subtropical streams in China.</title>
        <authorList>
            <person name="Lu H."/>
        </authorList>
    </citation>
    <scope>NUCLEOTIDE SEQUENCE [LARGE SCALE GENOMIC DNA]</scope>
    <source>
        <strain evidence="4 5">FT3S</strain>
    </source>
</reference>
<dbReference type="Proteomes" id="UP000566711">
    <property type="component" value="Unassembled WGS sequence"/>
</dbReference>
<dbReference type="GO" id="GO:0005829">
    <property type="term" value="C:cytosol"/>
    <property type="evidence" value="ECO:0007669"/>
    <property type="project" value="TreeGrafter"/>
</dbReference>
<dbReference type="GO" id="GO:0016773">
    <property type="term" value="F:phosphotransferase activity, alcohol group as acceptor"/>
    <property type="evidence" value="ECO:0007669"/>
    <property type="project" value="InterPro"/>
</dbReference>
<dbReference type="SUPFAM" id="SSF53613">
    <property type="entry name" value="Ribokinase-like"/>
    <property type="match status" value="1"/>
</dbReference>
<protein>
    <submittedName>
        <fullName evidence="4">D-glycero-beta-D-manno-heptose-7-phosphate kinase</fullName>
    </submittedName>
</protein>
<dbReference type="InterPro" id="IPR011611">
    <property type="entry name" value="PfkB_dom"/>
</dbReference>
<evidence type="ECO:0000256" key="2">
    <source>
        <dbReference type="ARBA" id="ARBA00022777"/>
    </source>
</evidence>
<keyword evidence="2 4" id="KW-0418">Kinase</keyword>
<dbReference type="FunFam" id="3.40.1190.20:FF:000002">
    <property type="entry name" value="Bifunctional protein HldE"/>
    <property type="match status" value="1"/>
</dbReference>
<sequence length="314" mass="33853">MSTNVATYKGPALDQVRILVVGDVMLDRYWFGDVSRISPEAPVPIVRIEKREARLGGAANVARNAAALGAHAGLLGVVGADEAGAEVEQMLQDGGIRSYLKRDEAISTIIKLRVIGRQQQMVRIDFEEPPTDAVLRDKLVQFQALLPDYDVIVLSDYAKGSLVNVADMIAAARAAGKVVMVDPKGDDFTRYVGATVLTPNKSELRRIVGSWNSEEQLTAKAQQLRSDLKLDALLLTRSEEGMTLYTEHERFHMPAAAREVYDVSGAGDTVIATMAAMLGAGEGWQKAVETANRAGGIVVGKLGTATVTREELFG</sequence>
<evidence type="ECO:0000313" key="5">
    <source>
        <dbReference type="Proteomes" id="UP000566711"/>
    </source>
</evidence>
<dbReference type="GO" id="GO:0033785">
    <property type="term" value="F:heptose 7-phosphate kinase activity"/>
    <property type="evidence" value="ECO:0007669"/>
    <property type="project" value="TreeGrafter"/>
</dbReference>
<dbReference type="InterPro" id="IPR029056">
    <property type="entry name" value="Ribokinase-like"/>
</dbReference>
<comment type="caution">
    <text evidence="4">The sequence shown here is derived from an EMBL/GenBank/DDBJ whole genome shotgun (WGS) entry which is preliminary data.</text>
</comment>
<organism evidence="4 5">
    <name type="scientific">Rugamonas fusca</name>
    <dbReference type="NCBI Taxonomy" id="2758568"/>
    <lineage>
        <taxon>Bacteria</taxon>
        <taxon>Pseudomonadati</taxon>
        <taxon>Pseudomonadota</taxon>
        <taxon>Betaproteobacteria</taxon>
        <taxon>Burkholderiales</taxon>
        <taxon>Oxalobacteraceae</taxon>
        <taxon>Telluria group</taxon>
        <taxon>Rugamonas</taxon>
    </lineage>
</organism>
<keyword evidence="1" id="KW-0808">Transferase</keyword>
<dbReference type="RefSeq" id="WP_182216238.1">
    <property type="nucleotide sequence ID" value="NZ_JACEZS010000005.1"/>
</dbReference>
<dbReference type="EMBL" id="JACEZS010000005">
    <property type="protein sequence ID" value="MBA5605408.1"/>
    <property type="molecule type" value="Genomic_DNA"/>
</dbReference>
<dbReference type="Gene3D" id="3.40.1190.20">
    <property type="match status" value="1"/>
</dbReference>
<dbReference type="PANTHER" id="PTHR46969:SF1">
    <property type="entry name" value="BIFUNCTIONAL PROTEIN HLDE"/>
    <property type="match status" value="1"/>
</dbReference>
<evidence type="ECO:0000259" key="3">
    <source>
        <dbReference type="Pfam" id="PF00294"/>
    </source>
</evidence>
<keyword evidence="5" id="KW-1185">Reference proteome</keyword>
<accession>A0A7W2EGC1</accession>
<evidence type="ECO:0000256" key="1">
    <source>
        <dbReference type="ARBA" id="ARBA00022679"/>
    </source>
</evidence>
<evidence type="ECO:0000313" key="4">
    <source>
        <dbReference type="EMBL" id="MBA5605408.1"/>
    </source>
</evidence>
<dbReference type="NCBIfam" id="TIGR02198">
    <property type="entry name" value="rfaE_dom_I"/>
    <property type="match status" value="1"/>
</dbReference>
<dbReference type="CDD" id="cd01172">
    <property type="entry name" value="RfaE_like"/>
    <property type="match status" value="1"/>
</dbReference>
<proteinExistence type="predicted"/>
<name>A0A7W2EGC1_9BURK</name>
<dbReference type="PANTHER" id="PTHR46969">
    <property type="entry name" value="BIFUNCTIONAL PROTEIN HLDE"/>
    <property type="match status" value="1"/>
</dbReference>
<dbReference type="InterPro" id="IPR011913">
    <property type="entry name" value="RfaE_dom_I"/>
</dbReference>
<feature type="domain" description="Carbohydrate kinase PfkB" evidence="3">
    <location>
        <begin position="18"/>
        <end position="306"/>
    </location>
</feature>
<dbReference type="GO" id="GO:0033786">
    <property type="term" value="F:heptose-1-phosphate adenylyltransferase activity"/>
    <property type="evidence" value="ECO:0007669"/>
    <property type="project" value="TreeGrafter"/>
</dbReference>
<dbReference type="Pfam" id="PF00294">
    <property type="entry name" value="PfkB"/>
    <property type="match status" value="1"/>
</dbReference>
<gene>
    <name evidence="4" type="primary">rfaE1</name>
    <name evidence="4" type="ORF">H3H36_08550</name>
</gene>